<reference evidence="3 4" key="1">
    <citation type="submission" date="2015-06" db="EMBL/GenBank/DDBJ databases">
        <title>Expansion of signal transduction pathways in fungi by whole-genome duplication.</title>
        <authorList>
            <consortium name="DOE Joint Genome Institute"/>
            <person name="Corrochano L.M."/>
            <person name="Kuo A."/>
            <person name="Marcet-Houben M."/>
            <person name="Polaino S."/>
            <person name="Salamov A."/>
            <person name="Villalobos J.M."/>
            <person name="Alvarez M.I."/>
            <person name="Avalos J."/>
            <person name="Benito E.P."/>
            <person name="Benoit I."/>
            <person name="Burger G."/>
            <person name="Camino L.P."/>
            <person name="Canovas D."/>
            <person name="Cerda-Olmedo E."/>
            <person name="Cheng J.-F."/>
            <person name="Dominguez A."/>
            <person name="Elias M."/>
            <person name="Eslava A.P."/>
            <person name="Glaser F."/>
            <person name="Grimwood J."/>
            <person name="Gutierrez G."/>
            <person name="Heitman J."/>
            <person name="Henrissat B."/>
            <person name="Iturriaga E.A."/>
            <person name="Lang B.F."/>
            <person name="Lavin J.L."/>
            <person name="Lee S."/>
            <person name="Li W."/>
            <person name="Lindquist E."/>
            <person name="Lopez-Garcia S."/>
            <person name="Luque E.M."/>
            <person name="Marcos A.T."/>
            <person name="Martin J."/>
            <person name="Mccluskey K."/>
            <person name="Medina H.R."/>
            <person name="Miralles-Duran A."/>
            <person name="Miyazaki A."/>
            <person name="Munoz-Torres E."/>
            <person name="Oguiza J.A."/>
            <person name="Ohm R."/>
            <person name="Olmedo M."/>
            <person name="Orejas M."/>
            <person name="Ortiz-Castellanos L."/>
            <person name="Pisabarro A.G."/>
            <person name="Rodriguez-Romero J."/>
            <person name="Ruiz-Herrera J."/>
            <person name="Ruiz-Vazquez R."/>
            <person name="Sanz C."/>
            <person name="Schackwitz W."/>
            <person name="Schmutz J."/>
            <person name="Shahriari M."/>
            <person name="Shelest E."/>
            <person name="Silva-Franco F."/>
            <person name="Soanes D."/>
            <person name="Syed K."/>
            <person name="Tagua V.G."/>
            <person name="Talbot N.J."/>
            <person name="Thon M."/>
            <person name="De Vries R.P."/>
            <person name="Wiebenga A."/>
            <person name="Yadav J.S."/>
            <person name="Braun E.L."/>
            <person name="Baker S."/>
            <person name="Garre V."/>
            <person name="Horwitz B."/>
            <person name="Torres-Martinez S."/>
            <person name="Idnurm A."/>
            <person name="Herrera-Estrella A."/>
            <person name="Gabaldon T."/>
            <person name="Grigoriev I.V."/>
        </authorList>
    </citation>
    <scope>NUCLEOTIDE SEQUENCE [LARGE SCALE GENOMIC DNA]</scope>
    <source>
        <strain evidence="3 4">CBS 277.49</strain>
    </source>
</reference>
<dbReference type="Pfam" id="PF05024">
    <property type="entry name" value="Gpi1"/>
    <property type="match status" value="1"/>
</dbReference>
<keyword evidence="2" id="KW-0732">Signal</keyword>
<dbReference type="PANTHER" id="PTHR21329:SF3">
    <property type="entry name" value="PHOSPHATIDYLINOSITOL N-ACETYLGLUCOSAMINYLTRANSFERASE SUBUNIT Q"/>
    <property type="match status" value="1"/>
</dbReference>
<evidence type="ECO:0000313" key="3">
    <source>
        <dbReference type="EMBL" id="OAD08320.1"/>
    </source>
</evidence>
<dbReference type="Proteomes" id="UP000077051">
    <property type="component" value="Unassembled WGS sequence"/>
</dbReference>
<dbReference type="AlphaFoldDB" id="A0A162R4T1"/>
<keyword evidence="4" id="KW-1185">Reference proteome</keyword>
<dbReference type="VEuPathDB" id="FungiDB:MUCCIDRAFT_134917"/>
<feature type="transmembrane region" description="Helical" evidence="1">
    <location>
        <begin position="205"/>
        <end position="229"/>
    </location>
</feature>
<feature type="transmembrane region" description="Helical" evidence="1">
    <location>
        <begin position="250"/>
        <end position="274"/>
    </location>
</feature>
<dbReference type="InterPro" id="IPR007720">
    <property type="entry name" value="PigQ/GPI1"/>
</dbReference>
<keyword evidence="1" id="KW-0812">Transmembrane</keyword>
<dbReference type="GO" id="GO:0016020">
    <property type="term" value="C:membrane"/>
    <property type="evidence" value="ECO:0007669"/>
    <property type="project" value="InterPro"/>
</dbReference>
<feature type="signal peptide" evidence="2">
    <location>
        <begin position="1"/>
        <end position="15"/>
    </location>
</feature>
<evidence type="ECO:0000313" key="4">
    <source>
        <dbReference type="Proteomes" id="UP000077051"/>
    </source>
</evidence>
<dbReference type="PANTHER" id="PTHR21329">
    <property type="entry name" value="PHOSPHATIDYLINOSITOL N-ACETYLGLUCOSAMINYLTRANSFERASE SUBUNIT Q-RELATED"/>
    <property type="match status" value="1"/>
</dbReference>
<accession>A0A162R4T1</accession>
<feature type="transmembrane region" description="Helical" evidence="1">
    <location>
        <begin position="342"/>
        <end position="361"/>
    </location>
</feature>
<comment type="caution">
    <text evidence="3">The sequence shown here is derived from an EMBL/GenBank/DDBJ whole genome shotgun (WGS) entry which is preliminary data.</text>
</comment>
<dbReference type="OrthoDB" id="70250at2759"/>
<feature type="transmembrane region" description="Helical" evidence="1">
    <location>
        <begin position="85"/>
        <end position="104"/>
    </location>
</feature>
<dbReference type="GO" id="GO:0005783">
    <property type="term" value="C:endoplasmic reticulum"/>
    <property type="evidence" value="ECO:0007669"/>
    <property type="project" value="TreeGrafter"/>
</dbReference>
<feature type="transmembrane region" description="Helical" evidence="1">
    <location>
        <begin position="280"/>
        <end position="304"/>
    </location>
</feature>
<feature type="transmembrane region" description="Helical" evidence="1">
    <location>
        <begin position="174"/>
        <end position="193"/>
    </location>
</feature>
<name>A0A162R4T1_MUCCL</name>
<gene>
    <name evidence="3" type="ORF">MUCCIDRAFT_134917</name>
</gene>
<proteinExistence type="predicted"/>
<evidence type="ECO:0000256" key="1">
    <source>
        <dbReference type="SAM" id="Phobius"/>
    </source>
</evidence>
<evidence type="ECO:0000256" key="2">
    <source>
        <dbReference type="SAM" id="SignalP"/>
    </source>
</evidence>
<dbReference type="GO" id="GO:0006506">
    <property type="term" value="P:GPI anchor biosynthetic process"/>
    <property type="evidence" value="ECO:0007669"/>
    <property type="project" value="InterPro"/>
</dbReference>
<organism evidence="3 4">
    <name type="scientific">Mucor lusitanicus CBS 277.49</name>
    <dbReference type="NCBI Taxonomy" id="747725"/>
    <lineage>
        <taxon>Eukaryota</taxon>
        <taxon>Fungi</taxon>
        <taxon>Fungi incertae sedis</taxon>
        <taxon>Mucoromycota</taxon>
        <taxon>Mucoromycotina</taxon>
        <taxon>Mucoromycetes</taxon>
        <taxon>Mucorales</taxon>
        <taxon>Mucorineae</taxon>
        <taxon>Mucoraceae</taxon>
        <taxon>Mucor</taxon>
    </lineage>
</organism>
<keyword evidence="1" id="KW-0472">Membrane</keyword>
<feature type="chain" id="PRO_5012814015" evidence="2">
    <location>
        <begin position="16"/>
        <end position="445"/>
    </location>
</feature>
<sequence>MNVSLCLLFLVLVLAEVTLHLLSVRLPKFILNGVAFKDLFAAGQQVDLRLQQLFFWPRQYMMLRKQNWANTAKTRAYYISFYNSMWLVANDIIIGLAIGSFLVANNQAMANKLHRILHEYTVESLQSMMLWFLESPAGLKLNHELGSFLSELFLWLIRLWTLCTQTIEPFTPQIIHLIGLSGVFGVTMIISLSSDFLAFMTLHVYCFYMVAARIFNWQLVILSSLFNLFRGKKRNILRNRIDSCDYDLDQLLLGTSLFTLLTFLFPTILIYYLTFALGRVGVIFLQAIMETVLAFFNHFPLFAIMLRIKDPHRLPGGLQFEIFQNDDTHSNKSKKPLAKRGAYLWMRNMPIPLGAIFFQYMLLWKRLSAHYFSAYVFNCLLYGEPIKPIPKLQVINGQLRMCQTVLTSFHFKHSIPCYQIKGQVCLPYGKHLKSIYGIQDPRKIR</sequence>
<protein>
    <submittedName>
        <fullName evidence="3">Uncharacterized protein</fullName>
    </submittedName>
</protein>
<keyword evidence="1" id="KW-1133">Transmembrane helix</keyword>
<dbReference type="EMBL" id="AMYB01000001">
    <property type="protein sequence ID" value="OAD08320.1"/>
    <property type="molecule type" value="Genomic_DNA"/>
</dbReference>
<dbReference type="STRING" id="747725.A0A162R4T1"/>